<keyword evidence="1" id="KW-0813">Transport</keyword>
<sequence>MNGGATGFEANELSCVRGERPVFRALSFKLLPGGALILRGPNGSGKSSLLRILAGFLKPAGGTVAWNGEDMREAPEAHRARTHYVGHLEAVKPTLTVAEHLAFWATAKGFAKPTNNILAALELEDLADVPGRFLSAGQKRRLTLTRLLATPAELWLLDEPSITLDDKSAARLEKVLADYRAGGGMAIIATHAEISLPSAESIDMARHDFAANALLSDAE</sequence>
<name>A0A382Q0M3_9ZZZZ</name>
<keyword evidence="3" id="KW-0201">Cytochrome c-type biogenesis</keyword>
<keyword evidence="4" id="KW-0067">ATP-binding</keyword>
<dbReference type="GO" id="GO:0022857">
    <property type="term" value="F:transmembrane transporter activity"/>
    <property type="evidence" value="ECO:0007669"/>
    <property type="project" value="InterPro"/>
</dbReference>
<keyword evidence="6" id="KW-0472">Membrane</keyword>
<reference evidence="8" key="1">
    <citation type="submission" date="2018-05" db="EMBL/GenBank/DDBJ databases">
        <authorList>
            <person name="Lanie J.A."/>
            <person name="Ng W.-L."/>
            <person name="Kazmierczak K.M."/>
            <person name="Andrzejewski T.M."/>
            <person name="Davidsen T.M."/>
            <person name="Wayne K.J."/>
            <person name="Tettelin H."/>
            <person name="Glass J.I."/>
            <person name="Rusch D."/>
            <person name="Podicherti R."/>
            <person name="Tsui H.-C.T."/>
            <person name="Winkler M.E."/>
        </authorList>
    </citation>
    <scope>NUCLEOTIDE SEQUENCE</scope>
</reference>
<dbReference type="PANTHER" id="PTHR43499:SF1">
    <property type="entry name" value="ABC TRANSPORTER I FAMILY MEMBER 1"/>
    <property type="match status" value="1"/>
</dbReference>
<dbReference type="PANTHER" id="PTHR43499">
    <property type="entry name" value="ABC TRANSPORTER I FAMILY MEMBER 1"/>
    <property type="match status" value="1"/>
</dbReference>
<proteinExistence type="predicted"/>
<accession>A0A382Q0M3</accession>
<evidence type="ECO:0000313" key="8">
    <source>
        <dbReference type="EMBL" id="SVC79143.1"/>
    </source>
</evidence>
<dbReference type="InterPro" id="IPR003593">
    <property type="entry name" value="AAA+_ATPase"/>
</dbReference>
<dbReference type="SUPFAM" id="SSF52540">
    <property type="entry name" value="P-loop containing nucleoside triphosphate hydrolases"/>
    <property type="match status" value="1"/>
</dbReference>
<gene>
    <name evidence="8" type="ORF">METZ01_LOCUS331997</name>
</gene>
<dbReference type="InterPro" id="IPR005895">
    <property type="entry name" value="ABC_transptr_haem_export_CcmA"/>
</dbReference>
<keyword evidence="5" id="KW-1278">Translocase</keyword>
<dbReference type="InterPro" id="IPR003439">
    <property type="entry name" value="ABC_transporter-like_ATP-bd"/>
</dbReference>
<protein>
    <recommendedName>
        <fullName evidence="7">ABC transporter domain-containing protein</fullName>
    </recommendedName>
</protein>
<dbReference type="GO" id="GO:0016887">
    <property type="term" value="F:ATP hydrolysis activity"/>
    <property type="evidence" value="ECO:0007669"/>
    <property type="project" value="InterPro"/>
</dbReference>
<dbReference type="PROSITE" id="PS50893">
    <property type="entry name" value="ABC_TRANSPORTER_2"/>
    <property type="match status" value="1"/>
</dbReference>
<evidence type="ECO:0000256" key="5">
    <source>
        <dbReference type="ARBA" id="ARBA00022967"/>
    </source>
</evidence>
<feature type="domain" description="ABC transporter" evidence="7">
    <location>
        <begin position="8"/>
        <end position="214"/>
    </location>
</feature>
<dbReference type="GO" id="GO:0005524">
    <property type="term" value="F:ATP binding"/>
    <property type="evidence" value="ECO:0007669"/>
    <property type="project" value="UniProtKB-KW"/>
</dbReference>
<evidence type="ECO:0000256" key="6">
    <source>
        <dbReference type="ARBA" id="ARBA00023136"/>
    </source>
</evidence>
<evidence type="ECO:0000256" key="1">
    <source>
        <dbReference type="ARBA" id="ARBA00022448"/>
    </source>
</evidence>
<organism evidence="8">
    <name type="scientific">marine metagenome</name>
    <dbReference type="NCBI Taxonomy" id="408172"/>
    <lineage>
        <taxon>unclassified sequences</taxon>
        <taxon>metagenomes</taxon>
        <taxon>ecological metagenomes</taxon>
    </lineage>
</organism>
<dbReference type="EMBL" id="UINC01111147">
    <property type="protein sequence ID" value="SVC79143.1"/>
    <property type="molecule type" value="Genomic_DNA"/>
</dbReference>
<evidence type="ECO:0000256" key="3">
    <source>
        <dbReference type="ARBA" id="ARBA00022748"/>
    </source>
</evidence>
<dbReference type="Gene3D" id="3.40.50.300">
    <property type="entry name" value="P-loop containing nucleotide triphosphate hydrolases"/>
    <property type="match status" value="1"/>
</dbReference>
<dbReference type="GO" id="GO:0017004">
    <property type="term" value="P:cytochrome complex assembly"/>
    <property type="evidence" value="ECO:0007669"/>
    <property type="project" value="UniProtKB-KW"/>
</dbReference>
<dbReference type="Pfam" id="PF00005">
    <property type="entry name" value="ABC_tran"/>
    <property type="match status" value="1"/>
</dbReference>
<dbReference type="InterPro" id="IPR027417">
    <property type="entry name" value="P-loop_NTPase"/>
</dbReference>
<evidence type="ECO:0000256" key="4">
    <source>
        <dbReference type="ARBA" id="ARBA00022840"/>
    </source>
</evidence>
<keyword evidence="2" id="KW-0547">Nucleotide-binding</keyword>
<evidence type="ECO:0000259" key="7">
    <source>
        <dbReference type="PROSITE" id="PS50893"/>
    </source>
</evidence>
<dbReference type="AlphaFoldDB" id="A0A382Q0M3"/>
<evidence type="ECO:0000256" key="2">
    <source>
        <dbReference type="ARBA" id="ARBA00022741"/>
    </source>
</evidence>
<dbReference type="NCBIfam" id="TIGR01189">
    <property type="entry name" value="ccmA"/>
    <property type="match status" value="1"/>
</dbReference>
<feature type="non-terminal residue" evidence="8">
    <location>
        <position position="219"/>
    </location>
</feature>
<dbReference type="SMART" id="SM00382">
    <property type="entry name" value="AAA"/>
    <property type="match status" value="1"/>
</dbReference>